<keyword evidence="2" id="KW-0325">Glycoprotein</keyword>
<evidence type="ECO:0000259" key="3">
    <source>
        <dbReference type="Pfam" id="PF00089"/>
    </source>
</evidence>
<sequence length="124" mass="13619">MHRCNVVSTVTPAAVNLKFLDQSCYFYSQVSPHLSSRGWARPTNVDENQLDDPTSEQAVLKTEPSRYRETFVSGDLRIIGGELASDNQFPYQVSLSISGYHVCGGSILTPTIVLTAAHCVHGYV</sequence>
<evidence type="ECO:0000313" key="4">
    <source>
        <dbReference type="EMBL" id="CAD7268460.1"/>
    </source>
</evidence>
<dbReference type="Pfam" id="PF00089">
    <property type="entry name" value="Trypsin"/>
    <property type="match status" value="1"/>
</dbReference>
<dbReference type="Gene3D" id="2.40.10.10">
    <property type="entry name" value="Trypsin-like serine proteases"/>
    <property type="match status" value="1"/>
</dbReference>
<accession>A0A7R9B946</accession>
<dbReference type="PROSITE" id="PS00134">
    <property type="entry name" value="TRYPSIN_HIS"/>
    <property type="match status" value="1"/>
</dbReference>
<keyword evidence="1" id="KW-1015">Disulfide bond</keyword>
<dbReference type="GO" id="GO:0006508">
    <property type="term" value="P:proteolysis"/>
    <property type="evidence" value="ECO:0007669"/>
    <property type="project" value="InterPro"/>
</dbReference>
<protein>
    <recommendedName>
        <fullName evidence="3">Peptidase S1 domain-containing protein</fullName>
    </recommendedName>
</protein>
<reference evidence="4" key="1">
    <citation type="submission" date="2020-11" db="EMBL/GenBank/DDBJ databases">
        <authorList>
            <person name="Tran Van P."/>
        </authorList>
    </citation>
    <scope>NUCLEOTIDE SEQUENCE</scope>
</reference>
<dbReference type="InterPro" id="IPR043504">
    <property type="entry name" value="Peptidase_S1_PA_chymotrypsin"/>
</dbReference>
<gene>
    <name evidence="4" type="ORF">TSIB3V08_LOCUS12462</name>
</gene>
<dbReference type="EMBL" id="OC013628">
    <property type="protein sequence ID" value="CAD7268460.1"/>
    <property type="molecule type" value="Genomic_DNA"/>
</dbReference>
<dbReference type="GO" id="GO:0004252">
    <property type="term" value="F:serine-type endopeptidase activity"/>
    <property type="evidence" value="ECO:0007669"/>
    <property type="project" value="InterPro"/>
</dbReference>
<dbReference type="InterPro" id="IPR018114">
    <property type="entry name" value="TRYPSIN_HIS"/>
</dbReference>
<dbReference type="PANTHER" id="PTHR24252:SF27">
    <property type="entry name" value="TRANSMEMBRANE PROTEASE SERINE 3-LIKE"/>
    <property type="match status" value="1"/>
</dbReference>
<evidence type="ECO:0000256" key="2">
    <source>
        <dbReference type="ARBA" id="ARBA00023180"/>
    </source>
</evidence>
<proteinExistence type="predicted"/>
<dbReference type="SUPFAM" id="SSF50494">
    <property type="entry name" value="Trypsin-like serine proteases"/>
    <property type="match status" value="1"/>
</dbReference>
<dbReference type="AlphaFoldDB" id="A0A7R9B946"/>
<organism evidence="4">
    <name type="scientific">Timema shepardi</name>
    <name type="common">Walking stick</name>
    <dbReference type="NCBI Taxonomy" id="629360"/>
    <lineage>
        <taxon>Eukaryota</taxon>
        <taxon>Metazoa</taxon>
        <taxon>Ecdysozoa</taxon>
        <taxon>Arthropoda</taxon>
        <taxon>Hexapoda</taxon>
        <taxon>Insecta</taxon>
        <taxon>Pterygota</taxon>
        <taxon>Neoptera</taxon>
        <taxon>Polyneoptera</taxon>
        <taxon>Phasmatodea</taxon>
        <taxon>Timematodea</taxon>
        <taxon>Timematoidea</taxon>
        <taxon>Timematidae</taxon>
        <taxon>Timema</taxon>
    </lineage>
</organism>
<dbReference type="PANTHER" id="PTHR24252">
    <property type="entry name" value="ACROSIN-RELATED"/>
    <property type="match status" value="1"/>
</dbReference>
<feature type="domain" description="Peptidase S1" evidence="3">
    <location>
        <begin position="78"/>
        <end position="122"/>
    </location>
</feature>
<name>A0A7R9B946_TIMSH</name>
<evidence type="ECO:0000256" key="1">
    <source>
        <dbReference type="ARBA" id="ARBA00023157"/>
    </source>
</evidence>
<dbReference type="InterPro" id="IPR001254">
    <property type="entry name" value="Trypsin_dom"/>
</dbReference>
<dbReference type="InterPro" id="IPR009003">
    <property type="entry name" value="Peptidase_S1_PA"/>
</dbReference>